<dbReference type="RefSeq" id="WP_386712267.1">
    <property type="nucleotide sequence ID" value="NZ_JBHRYF010000012.1"/>
</dbReference>
<accession>A0ABV7UXL3</accession>
<dbReference type="PROSITE" id="PS51257">
    <property type="entry name" value="PROKAR_LIPOPROTEIN"/>
    <property type="match status" value="1"/>
</dbReference>
<gene>
    <name evidence="2" type="ORF">ACFOM9_14305</name>
</gene>
<organism evidence="2 3">
    <name type="scientific">Luteimonas notoginsengisoli</name>
    <dbReference type="NCBI Taxonomy" id="1578200"/>
    <lineage>
        <taxon>Bacteria</taxon>
        <taxon>Pseudomonadati</taxon>
        <taxon>Pseudomonadota</taxon>
        <taxon>Gammaproteobacteria</taxon>
        <taxon>Lysobacterales</taxon>
        <taxon>Lysobacteraceae</taxon>
        <taxon>Luteimonas</taxon>
    </lineage>
</organism>
<dbReference type="Proteomes" id="UP001595724">
    <property type="component" value="Unassembled WGS sequence"/>
</dbReference>
<name>A0ABV7UXL3_9GAMM</name>
<evidence type="ECO:0008006" key="4">
    <source>
        <dbReference type="Google" id="ProtNLM"/>
    </source>
</evidence>
<protein>
    <recommendedName>
        <fullName evidence="4">Lipoprotein</fullName>
    </recommendedName>
</protein>
<comment type="caution">
    <text evidence="2">The sequence shown here is derived from an EMBL/GenBank/DDBJ whole genome shotgun (WGS) entry which is preliminary data.</text>
</comment>
<evidence type="ECO:0000313" key="3">
    <source>
        <dbReference type="Proteomes" id="UP001595724"/>
    </source>
</evidence>
<feature type="chain" id="PRO_5046320162" description="Lipoprotein" evidence="1">
    <location>
        <begin position="29"/>
        <end position="203"/>
    </location>
</feature>
<evidence type="ECO:0000313" key="2">
    <source>
        <dbReference type="EMBL" id="MFC3661233.1"/>
    </source>
</evidence>
<proteinExistence type="predicted"/>
<sequence>MIRSRSILAQRRPQPLSACMLAALTALSAVSCSPGVDPPEVRLNPSPQQRYEITLTIEDPPASVEVRGQVQFFITNTDCMPFVDRIAGIKPDSTFRVPLMFEQETATTFVGHFFADALLPENYYGLGECHWNFTSAKAFIETQGIEQSADIPHDLVVAQGTQINLCRRPDSGGTVDPCFRMDMKPAAQVMEQLYMVSIEASKD</sequence>
<dbReference type="EMBL" id="JBHRYF010000012">
    <property type="protein sequence ID" value="MFC3661233.1"/>
    <property type="molecule type" value="Genomic_DNA"/>
</dbReference>
<reference evidence="3" key="1">
    <citation type="journal article" date="2019" name="Int. J. Syst. Evol. Microbiol.">
        <title>The Global Catalogue of Microorganisms (GCM) 10K type strain sequencing project: providing services to taxonomists for standard genome sequencing and annotation.</title>
        <authorList>
            <consortium name="The Broad Institute Genomics Platform"/>
            <consortium name="The Broad Institute Genome Sequencing Center for Infectious Disease"/>
            <person name="Wu L."/>
            <person name="Ma J."/>
        </authorList>
    </citation>
    <scope>NUCLEOTIDE SEQUENCE [LARGE SCALE GENOMIC DNA]</scope>
    <source>
        <strain evidence="3">KCTC 42211</strain>
    </source>
</reference>
<keyword evidence="3" id="KW-1185">Reference proteome</keyword>
<keyword evidence="1" id="KW-0732">Signal</keyword>
<feature type="signal peptide" evidence="1">
    <location>
        <begin position="1"/>
        <end position="28"/>
    </location>
</feature>
<evidence type="ECO:0000256" key="1">
    <source>
        <dbReference type="SAM" id="SignalP"/>
    </source>
</evidence>